<dbReference type="Pfam" id="PF06772">
    <property type="entry name" value="LtrA"/>
    <property type="match status" value="1"/>
</dbReference>
<feature type="transmembrane region" description="Helical" evidence="2">
    <location>
        <begin position="392"/>
        <end position="410"/>
    </location>
</feature>
<name>A0A6A6PK08_9PEZI</name>
<dbReference type="PANTHER" id="PTHR36840:SF1">
    <property type="entry name" value="BLL5714 PROTEIN"/>
    <property type="match status" value="1"/>
</dbReference>
<feature type="transmembrane region" description="Helical" evidence="2">
    <location>
        <begin position="96"/>
        <end position="114"/>
    </location>
</feature>
<sequence length="464" mass="51861">MDETQKERRYLVRRPKALQYFHNGELKKAAEKERVAGRFELFFDLLYVALIANFAEALTDEPSGTRLVIFILIFTPAWHAWADAKENANNYFNDDVLQRAAILWVMALLVLYGNNANYVGESIKSQRITVASYQVIRFTQLSFFLMYSVASHHHRWQNRIYAGLTFIGLLLWVPIYFESVSNRAKIAVAVVAILWEEASYILGFSPFVANLLKLDFTTAVDIAHEDDRYTAFTIIVLGEFTYGILFGSPARGGLSFGYLRGVWTLVIAFCFNSMYVYTDGAITNLHPVRRSVWTAFGWLMIHLPMSAGLLIGGHVSAASTADDLDEARRWLWGGGLGVGMLCMWLTAQMWKDCDPAGTLILPKQLRLLPRLLAAIVYALVPLASVDSLSTTSLISIGAGLSAFVVIWEMITSLEKGAVPFESWKGTVATYDTVIGNVKTKSRQRTRGEQSITPKTEQQNGSSSS</sequence>
<accession>A0A6A6PK08</accession>
<evidence type="ECO:0000256" key="2">
    <source>
        <dbReference type="SAM" id="Phobius"/>
    </source>
</evidence>
<dbReference type="OrthoDB" id="191995at2759"/>
<evidence type="ECO:0000256" key="1">
    <source>
        <dbReference type="SAM" id="MobiDB-lite"/>
    </source>
</evidence>
<organism evidence="3 4">
    <name type="scientific">Neohortaea acidophila</name>
    <dbReference type="NCBI Taxonomy" id="245834"/>
    <lineage>
        <taxon>Eukaryota</taxon>
        <taxon>Fungi</taxon>
        <taxon>Dikarya</taxon>
        <taxon>Ascomycota</taxon>
        <taxon>Pezizomycotina</taxon>
        <taxon>Dothideomycetes</taxon>
        <taxon>Dothideomycetidae</taxon>
        <taxon>Mycosphaerellales</taxon>
        <taxon>Teratosphaeriaceae</taxon>
        <taxon>Neohortaea</taxon>
    </lineage>
</organism>
<dbReference type="AlphaFoldDB" id="A0A6A6PK08"/>
<feature type="transmembrane region" description="Helical" evidence="2">
    <location>
        <begin position="160"/>
        <end position="177"/>
    </location>
</feature>
<keyword evidence="2" id="KW-0472">Membrane</keyword>
<reference evidence="3" key="1">
    <citation type="journal article" date="2020" name="Stud. Mycol.">
        <title>101 Dothideomycetes genomes: a test case for predicting lifestyles and emergence of pathogens.</title>
        <authorList>
            <person name="Haridas S."/>
            <person name="Albert R."/>
            <person name="Binder M."/>
            <person name="Bloem J."/>
            <person name="Labutti K."/>
            <person name="Salamov A."/>
            <person name="Andreopoulos B."/>
            <person name="Baker S."/>
            <person name="Barry K."/>
            <person name="Bills G."/>
            <person name="Bluhm B."/>
            <person name="Cannon C."/>
            <person name="Castanera R."/>
            <person name="Culley D."/>
            <person name="Daum C."/>
            <person name="Ezra D."/>
            <person name="Gonzalez J."/>
            <person name="Henrissat B."/>
            <person name="Kuo A."/>
            <person name="Liang C."/>
            <person name="Lipzen A."/>
            <person name="Lutzoni F."/>
            <person name="Magnuson J."/>
            <person name="Mondo S."/>
            <person name="Nolan M."/>
            <person name="Ohm R."/>
            <person name="Pangilinan J."/>
            <person name="Park H.-J."/>
            <person name="Ramirez L."/>
            <person name="Alfaro M."/>
            <person name="Sun H."/>
            <person name="Tritt A."/>
            <person name="Yoshinaga Y."/>
            <person name="Zwiers L.-H."/>
            <person name="Turgeon B."/>
            <person name="Goodwin S."/>
            <person name="Spatafora J."/>
            <person name="Crous P."/>
            <person name="Grigoriev I."/>
        </authorList>
    </citation>
    <scope>NUCLEOTIDE SEQUENCE</scope>
    <source>
        <strain evidence="3">CBS 113389</strain>
    </source>
</reference>
<proteinExistence type="predicted"/>
<gene>
    <name evidence="3" type="ORF">BDY17DRAFT_347972</name>
</gene>
<feature type="transmembrane region" description="Helical" evidence="2">
    <location>
        <begin position="229"/>
        <end position="246"/>
    </location>
</feature>
<evidence type="ECO:0000313" key="3">
    <source>
        <dbReference type="EMBL" id="KAF2480390.1"/>
    </source>
</evidence>
<feature type="transmembrane region" description="Helical" evidence="2">
    <location>
        <begin position="367"/>
        <end position="385"/>
    </location>
</feature>
<feature type="region of interest" description="Disordered" evidence="1">
    <location>
        <begin position="440"/>
        <end position="464"/>
    </location>
</feature>
<dbReference type="InterPro" id="IPR010640">
    <property type="entry name" value="Low_temperature_requirement_A"/>
</dbReference>
<dbReference type="RefSeq" id="XP_033586960.1">
    <property type="nucleotide sequence ID" value="XM_033738133.1"/>
</dbReference>
<keyword evidence="4" id="KW-1185">Reference proteome</keyword>
<feature type="transmembrane region" description="Helical" evidence="2">
    <location>
        <begin position="67"/>
        <end position="84"/>
    </location>
</feature>
<dbReference type="Proteomes" id="UP000799767">
    <property type="component" value="Unassembled WGS sequence"/>
</dbReference>
<keyword evidence="2" id="KW-1133">Transmembrane helix</keyword>
<protein>
    <submittedName>
        <fullName evidence="3">Bacterial low temperature requirement A protein-domain-containing protein</fullName>
    </submittedName>
</protein>
<feature type="transmembrane region" description="Helical" evidence="2">
    <location>
        <begin position="297"/>
        <end position="318"/>
    </location>
</feature>
<feature type="transmembrane region" description="Helical" evidence="2">
    <location>
        <begin position="186"/>
        <end position="209"/>
    </location>
</feature>
<feature type="transmembrane region" description="Helical" evidence="2">
    <location>
        <begin position="330"/>
        <end position="347"/>
    </location>
</feature>
<keyword evidence="2" id="KW-0812">Transmembrane</keyword>
<dbReference type="PANTHER" id="PTHR36840">
    <property type="entry name" value="BLL5714 PROTEIN"/>
    <property type="match status" value="1"/>
</dbReference>
<dbReference type="EMBL" id="MU001639">
    <property type="protein sequence ID" value="KAF2480390.1"/>
    <property type="molecule type" value="Genomic_DNA"/>
</dbReference>
<dbReference type="GeneID" id="54479135"/>
<evidence type="ECO:0000313" key="4">
    <source>
        <dbReference type="Proteomes" id="UP000799767"/>
    </source>
</evidence>
<feature type="transmembrane region" description="Helical" evidence="2">
    <location>
        <begin position="135"/>
        <end position="154"/>
    </location>
</feature>
<feature type="transmembrane region" description="Helical" evidence="2">
    <location>
        <begin position="258"/>
        <end position="277"/>
    </location>
</feature>
<feature type="compositionally biased region" description="Polar residues" evidence="1">
    <location>
        <begin position="448"/>
        <end position="464"/>
    </location>
</feature>